<accession>A0ABN9GEP5</accession>
<dbReference type="Proteomes" id="UP001162483">
    <property type="component" value="Unassembled WGS sequence"/>
</dbReference>
<evidence type="ECO:0008006" key="3">
    <source>
        <dbReference type="Google" id="ProtNLM"/>
    </source>
</evidence>
<protein>
    <recommendedName>
        <fullName evidence="3">FHA domain-containing protein</fullName>
    </recommendedName>
</protein>
<keyword evidence="2" id="KW-1185">Reference proteome</keyword>
<dbReference type="EMBL" id="CATNWA010018327">
    <property type="protein sequence ID" value="CAI9606712.1"/>
    <property type="molecule type" value="Genomic_DNA"/>
</dbReference>
<gene>
    <name evidence="1" type="ORF">SPARVUS_LOCUS13830008</name>
</gene>
<reference evidence="1" key="1">
    <citation type="submission" date="2023-05" db="EMBL/GenBank/DDBJ databases">
        <authorList>
            <person name="Stuckert A."/>
        </authorList>
    </citation>
    <scope>NUCLEOTIDE SEQUENCE</scope>
</reference>
<feature type="non-terminal residue" evidence="1">
    <location>
        <position position="1"/>
    </location>
</feature>
<sequence>DHPIADILLQGGTWVQNHVISHFRVGGTRCHSGLWISITGSRLVITRRHLVITEHLQWGDCFVYKQPSSLSARAPCSGWLCTAQPTRSVCLQ</sequence>
<name>A0ABN9GEP5_9NEOB</name>
<proteinExistence type="predicted"/>
<organism evidence="1 2">
    <name type="scientific">Staurois parvus</name>
    <dbReference type="NCBI Taxonomy" id="386267"/>
    <lineage>
        <taxon>Eukaryota</taxon>
        <taxon>Metazoa</taxon>
        <taxon>Chordata</taxon>
        <taxon>Craniata</taxon>
        <taxon>Vertebrata</taxon>
        <taxon>Euteleostomi</taxon>
        <taxon>Amphibia</taxon>
        <taxon>Batrachia</taxon>
        <taxon>Anura</taxon>
        <taxon>Neobatrachia</taxon>
        <taxon>Ranoidea</taxon>
        <taxon>Ranidae</taxon>
        <taxon>Staurois</taxon>
    </lineage>
</organism>
<comment type="caution">
    <text evidence="1">The sequence shown here is derived from an EMBL/GenBank/DDBJ whole genome shotgun (WGS) entry which is preliminary data.</text>
</comment>
<evidence type="ECO:0000313" key="1">
    <source>
        <dbReference type="EMBL" id="CAI9606712.1"/>
    </source>
</evidence>
<evidence type="ECO:0000313" key="2">
    <source>
        <dbReference type="Proteomes" id="UP001162483"/>
    </source>
</evidence>